<dbReference type="Gene3D" id="3.40.50.720">
    <property type="entry name" value="NAD(P)-binding Rossmann-like Domain"/>
    <property type="match status" value="1"/>
</dbReference>
<sequence>MKLCGTSMSENGLSQRPCLSPCCLQTTGLHNHLQPWVKPPAPALASSPTAVMRQRGSGALAATCNSPGCVVSRLGEEAAVARPSPPGKVLVTGGAGYFGFRLVKALAAQGMTVALLDMNKPTGDLPEDTQFIQVNDRPEQQLLGHSGWRHILQVSPAELTLILIITVHSLESDCLSLSLAGTQTVCKERSIPRLVYTSTVNVVFDGKPIEDGNETSVPYVPPEMHIDHYSRTKSVAEQMVLSANGCSLQGGELLRTCVLRPCGIYGPEERRHLHRVMVNVERRLFSFRFGNSQAKMNWVHVDNLVLAHTLASEALTPQRNCVASGHVYFINDGISFNIFEWFEPLFKKLGYGKPLIKLPFSLVYAAAILVECLHVVLRPVLNVPLLFTRNEVRNIAVTHTFKIDKARAELGYCPKPYSLEDSVEEYVKSRLTPSSGSGLTQRHVLLLTVLGLMLLICCWILCQAEGGAGPYKFK</sequence>
<dbReference type="InterPro" id="IPR002225">
    <property type="entry name" value="3Beta_OHSteriod_DH/Estase"/>
</dbReference>
<comment type="similarity">
    <text evidence="1">Belongs to the 3-beta-HSD family.</text>
</comment>
<proteinExistence type="inferred from homology"/>
<gene>
    <name evidence="5" type="ORF">KC01_LOCUS18162</name>
</gene>
<evidence type="ECO:0000313" key="6">
    <source>
        <dbReference type="Proteomes" id="UP001497482"/>
    </source>
</evidence>
<keyword evidence="3" id="KW-1133">Transmembrane helix</keyword>
<evidence type="ECO:0000313" key="5">
    <source>
        <dbReference type="EMBL" id="CAL1588352.1"/>
    </source>
</evidence>
<evidence type="ECO:0000256" key="3">
    <source>
        <dbReference type="SAM" id="Phobius"/>
    </source>
</evidence>
<evidence type="ECO:0000259" key="4">
    <source>
        <dbReference type="Pfam" id="PF01073"/>
    </source>
</evidence>
<keyword evidence="6" id="KW-1185">Reference proteome</keyword>
<name>A0AAV2KJS8_KNICA</name>
<dbReference type="GO" id="GO:0016616">
    <property type="term" value="F:oxidoreductase activity, acting on the CH-OH group of donors, NAD or NADP as acceptor"/>
    <property type="evidence" value="ECO:0007669"/>
    <property type="project" value="InterPro"/>
</dbReference>
<keyword evidence="3" id="KW-0472">Membrane</keyword>
<dbReference type="InterPro" id="IPR050177">
    <property type="entry name" value="Lipid_A_modif_metabolic_enz"/>
</dbReference>
<dbReference type="PANTHER" id="PTHR43245">
    <property type="entry name" value="BIFUNCTIONAL POLYMYXIN RESISTANCE PROTEIN ARNA"/>
    <property type="match status" value="1"/>
</dbReference>
<dbReference type="InterPro" id="IPR036291">
    <property type="entry name" value="NAD(P)-bd_dom_sf"/>
</dbReference>
<feature type="domain" description="3-beta hydroxysteroid dehydrogenase/isomerase" evidence="4">
    <location>
        <begin position="90"/>
        <end position="359"/>
    </location>
</feature>
<dbReference type="SUPFAM" id="SSF51735">
    <property type="entry name" value="NAD(P)-binding Rossmann-fold domains"/>
    <property type="match status" value="1"/>
</dbReference>
<keyword evidence="3" id="KW-0812">Transmembrane</keyword>
<feature type="transmembrane region" description="Helical" evidence="3">
    <location>
        <begin position="443"/>
        <end position="462"/>
    </location>
</feature>
<dbReference type="AlphaFoldDB" id="A0AAV2KJS8"/>
<accession>A0AAV2KJS8</accession>
<keyword evidence="2" id="KW-0560">Oxidoreductase</keyword>
<evidence type="ECO:0000256" key="2">
    <source>
        <dbReference type="ARBA" id="ARBA00023002"/>
    </source>
</evidence>
<dbReference type="Proteomes" id="UP001497482">
    <property type="component" value="Chromosome 18"/>
</dbReference>
<dbReference type="EMBL" id="OZ035840">
    <property type="protein sequence ID" value="CAL1588352.1"/>
    <property type="molecule type" value="Genomic_DNA"/>
</dbReference>
<dbReference type="PANTHER" id="PTHR43245:SF51">
    <property type="entry name" value="SHORT CHAIN DEHYDROGENASE_REDUCTASE FAMILY 42E, MEMBER 2"/>
    <property type="match status" value="1"/>
</dbReference>
<protein>
    <recommendedName>
        <fullName evidence="4">3-beta hydroxysteroid dehydrogenase/isomerase domain-containing protein</fullName>
    </recommendedName>
</protein>
<organism evidence="5 6">
    <name type="scientific">Knipowitschia caucasica</name>
    <name type="common">Caucasian dwarf goby</name>
    <name type="synonym">Pomatoschistus caucasicus</name>
    <dbReference type="NCBI Taxonomy" id="637954"/>
    <lineage>
        <taxon>Eukaryota</taxon>
        <taxon>Metazoa</taxon>
        <taxon>Chordata</taxon>
        <taxon>Craniata</taxon>
        <taxon>Vertebrata</taxon>
        <taxon>Euteleostomi</taxon>
        <taxon>Actinopterygii</taxon>
        <taxon>Neopterygii</taxon>
        <taxon>Teleostei</taxon>
        <taxon>Neoteleostei</taxon>
        <taxon>Acanthomorphata</taxon>
        <taxon>Gobiaria</taxon>
        <taxon>Gobiiformes</taxon>
        <taxon>Gobioidei</taxon>
        <taxon>Gobiidae</taxon>
        <taxon>Gobiinae</taxon>
        <taxon>Knipowitschia</taxon>
    </lineage>
</organism>
<reference evidence="5 6" key="1">
    <citation type="submission" date="2024-04" db="EMBL/GenBank/DDBJ databases">
        <authorList>
            <person name="Waldvogel A.-M."/>
            <person name="Schoenle A."/>
        </authorList>
    </citation>
    <scope>NUCLEOTIDE SEQUENCE [LARGE SCALE GENOMIC DNA]</scope>
</reference>
<dbReference type="GO" id="GO:0006694">
    <property type="term" value="P:steroid biosynthetic process"/>
    <property type="evidence" value="ECO:0007669"/>
    <property type="project" value="InterPro"/>
</dbReference>
<dbReference type="Pfam" id="PF01073">
    <property type="entry name" value="3Beta_HSD"/>
    <property type="match status" value="1"/>
</dbReference>
<evidence type="ECO:0000256" key="1">
    <source>
        <dbReference type="ARBA" id="ARBA00009219"/>
    </source>
</evidence>